<organism evidence="1 2">
    <name type="scientific">Methylobacterium oryzihabitans</name>
    <dbReference type="NCBI Taxonomy" id="2499852"/>
    <lineage>
        <taxon>Bacteria</taxon>
        <taxon>Pseudomonadati</taxon>
        <taxon>Pseudomonadota</taxon>
        <taxon>Alphaproteobacteria</taxon>
        <taxon>Hyphomicrobiales</taxon>
        <taxon>Methylobacteriaceae</taxon>
        <taxon>Methylobacterium</taxon>
    </lineage>
</organism>
<gene>
    <name evidence="1" type="ORF">EOE48_27825</name>
</gene>
<dbReference type="AlphaFoldDB" id="A0A3S2V2E1"/>
<comment type="caution">
    <text evidence="1">The sequence shown here is derived from an EMBL/GenBank/DDBJ whole genome shotgun (WGS) entry which is preliminary data.</text>
</comment>
<protein>
    <submittedName>
        <fullName evidence="1">Uncharacterized protein</fullName>
    </submittedName>
</protein>
<keyword evidence="2" id="KW-1185">Reference proteome</keyword>
<dbReference type="EMBL" id="SACP01000056">
    <property type="protein sequence ID" value="RVU12498.1"/>
    <property type="molecule type" value="Genomic_DNA"/>
</dbReference>
<evidence type="ECO:0000313" key="1">
    <source>
        <dbReference type="EMBL" id="RVU12498.1"/>
    </source>
</evidence>
<dbReference type="RefSeq" id="WP_127734132.1">
    <property type="nucleotide sequence ID" value="NZ_SACP01000056.1"/>
</dbReference>
<dbReference type="Proteomes" id="UP000286997">
    <property type="component" value="Unassembled WGS sequence"/>
</dbReference>
<sequence length="94" mass="10603">MALGIRLKSAHQIVTLLTATSARNIKVIASTRSPVSIEALYGFKGLGTMVILMARSPVEHQKELDIHVSAVSIHQEIWQMEHEQEHLQHIHLYN</sequence>
<accession>A0A3S2V2E1</accession>
<proteinExistence type="predicted"/>
<evidence type="ECO:0000313" key="2">
    <source>
        <dbReference type="Proteomes" id="UP000286997"/>
    </source>
</evidence>
<reference evidence="1 2" key="1">
    <citation type="submission" date="2019-01" db="EMBL/GenBank/DDBJ databases">
        <authorList>
            <person name="Chen W.-M."/>
        </authorList>
    </citation>
    <scope>NUCLEOTIDE SEQUENCE [LARGE SCALE GENOMIC DNA]</scope>
    <source>
        <strain evidence="1 2">TER-1</strain>
    </source>
</reference>
<name>A0A3S2V2E1_9HYPH</name>